<dbReference type="InterPro" id="IPR008136">
    <property type="entry name" value="CinA_C"/>
</dbReference>
<dbReference type="AlphaFoldDB" id="A0A1V8RMI4"/>
<proteinExistence type="predicted"/>
<evidence type="ECO:0000313" key="3">
    <source>
        <dbReference type="Proteomes" id="UP000191905"/>
    </source>
</evidence>
<dbReference type="OrthoDB" id="9801454at2"/>
<dbReference type="Gene3D" id="3.90.950.20">
    <property type="entry name" value="CinA-like"/>
    <property type="match status" value="1"/>
</dbReference>
<comment type="caution">
    <text evidence="2">The sequence shown here is derived from an EMBL/GenBank/DDBJ whole genome shotgun (WGS) entry which is preliminary data.</text>
</comment>
<protein>
    <submittedName>
        <fullName evidence="2">Damage-inducible protein CinA</fullName>
    </submittedName>
</protein>
<accession>A0A1V8RMI4</accession>
<reference evidence="2 3" key="1">
    <citation type="journal article" date="2016" name="Int. J. Syst. Evol. Microbiol.">
        <title>Pseudaminobacter manganicus sp. nov., isolated from sludge of a manganese mine.</title>
        <authorList>
            <person name="Li J."/>
            <person name="Huang J."/>
            <person name="Liao S."/>
            <person name="Wang G."/>
        </authorList>
    </citation>
    <scope>NUCLEOTIDE SEQUENCE [LARGE SCALE GENOMIC DNA]</scope>
    <source>
        <strain evidence="2 3">JH-7</strain>
    </source>
</reference>
<keyword evidence="3" id="KW-1185">Reference proteome</keyword>
<organism evidence="2 3">
    <name type="scientific">Manganibacter manganicus</name>
    <dbReference type="NCBI Taxonomy" id="1873176"/>
    <lineage>
        <taxon>Bacteria</taxon>
        <taxon>Pseudomonadati</taxon>
        <taxon>Pseudomonadota</taxon>
        <taxon>Alphaproteobacteria</taxon>
        <taxon>Hyphomicrobiales</taxon>
        <taxon>Phyllobacteriaceae</taxon>
        <taxon>Manganibacter</taxon>
    </lineage>
</organism>
<feature type="domain" description="CinA C-terminal" evidence="1">
    <location>
        <begin position="17"/>
        <end position="166"/>
    </location>
</feature>
<dbReference type="STRING" id="1873176.BFN67_22230"/>
<evidence type="ECO:0000259" key="1">
    <source>
        <dbReference type="Pfam" id="PF02464"/>
    </source>
</evidence>
<dbReference type="SUPFAM" id="SSF142433">
    <property type="entry name" value="CinA-like"/>
    <property type="match status" value="1"/>
</dbReference>
<dbReference type="InterPro" id="IPR036653">
    <property type="entry name" value="CinA-like_C"/>
</dbReference>
<dbReference type="NCBIfam" id="TIGR00199">
    <property type="entry name" value="PncC_domain"/>
    <property type="match status" value="1"/>
</dbReference>
<evidence type="ECO:0000313" key="2">
    <source>
        <dbReference type="EMBL" id="OQM74398.1"/>
    </source>
</evidence>
<name>A0A1V8RMI4_9HYPH</name>
<gene>
    <name evidence="2" type="ORF">BFN67_22230</name>
</gene>
<dbReference type="Pfam" id="PF02464">
    <property type="entry name" value="CinA"/>
    <property type="match status" value="1"/>
</dbReference>
<dbReference type="Proteomes" id="UP000191905">
    <property type="component" value="Unassembled WGS sequence"/>
</dbReference>
<sequence>MNEPDDVGEVTRTEIGTLADRLLKACARHKILVATAESCTGGLIIAAMTDIPGSSSMVDRGFVTYSNEAKMEMLGVRAATLEAYGAVSSPTAREMAIGALARSHAGIALAVTGIAGPDGGSAEKPVGLVWFGLALKGKPAITESRTFENNGRDFIRRETCRHALIMGLRALDDHVQADGSPRP</sequence>
<dbReference type="EMBL" id="MDET01000033">
    <property type="protein sequence ID" value="OQM74398.1"/>
    <property type="molecule type" value="Genomic_DNA"/>
</dbReference>
<dbReference type="RefSeq" id="WP_080920795.1">
    <property type="nucleotide sequence ID" value="NZ_MDET01000033.1"/>
</dbReference>